<feature type="non-terminal residue" evidence="1">
    <location>
        <position position="1"/>
    </location>
</feature>
<comment type="caution">
    <text evidence="1">The sequence shown here is derived from an EMBL/GenBank/DDBJ whole genome shotgun (WGS) entry which is preliminary data.</text>
</comment>
<gene>
    <name evidence="1" type="ORF">TNCT_629741</name>
</gene>
<dbReference type="Proteomes" id="UP000887116">
    <property type="component" value="Unassembled WGS sequence"/>
</dbReference>
<keyword evidence="2" id="KW-1185">Reference proteome</keyword>
<name>A0A8X6H0E3_TRICU</name>
<protein>
    <submittedName>
        <fullName evidence="1">Uncharacterized protein</fullName>
    </submittedName>
</protein>
<sequence>SEIEPVTPSNSRCQQEIFLETPSRQAAAGKVRRKKKPIQEIVEECMGKHVNKFLQLEKEMEEKFLQVEKEKTGIRMEKS</sequence>
<reference evidence="1" key="1">
    <citation type="submission" date="2020-07" db="EMBL/GenBank/DDBJ databases">
        <title>Multicomponent nature underlies the extraordinary mechanical properties of spider dragline silk.</title>
        <authorList>
            <person name="Kono N."/>
            <person name="Nakamura H."/>
            <person name="Mori M."/>
            <person name="Yoshida Y."/>
            <person name="Ohtoshi R."/>
            <person name="Malay A.D."/>
            <person name="Moran D.A.P."/>
            <person name="Tomita M."/>
            <person name="Numata K."/>
            <person name="Arakawa K."/>
        </authorList>
    </citation>
    <scope>NUCLEOTIDE SEQUENCE</scope>
</reference>
<accession>A0A8X6H0E3</accession>
<proteinExistence type="predicted"/>
<evidence type="ECO:0000313" key="2">
    <source>
        <dbReference type="Proteomes" id="UP000887116"/>
    </source>
</evidence>
<dbReference type="EMBL" id="BMAO01007281">
    <property type="protein sequence ID" value="GFR14926.1"/>
    <property type="molecule type" value="Genomic_DNA"/>
</dbReference>
<organism evidence="1 2">
    <name type="scientific">Trichonephila clavata</name>
    <name type="common">Joro spider</name>
    <name type="synonym">Nephila clavata</name>
    <dbReference type="NCBI Taxonomy" id="2740835"/>
    <lineage>
        <taxon>Eukaryota</taxon>
        <taxon>Metazoa</taxon>
        <taxon>Ecdysozoa</taxon>
        <taxon>Arthropoda</taxon>
        <taxon>Chelicerata</taxon>
        <taxon>Arachnida</taxon>
        <taxon>Araneae</taxon>
        <taxon>Araneomorphae</taxon>
        <taxon>Entelegynae</taxon>
        <taxon>Araneoidea</taxon>
        <taxon>Nephilidae</taxon>
        <taxon>Trichonephila</taxon>
    </lineage>
</organism>
<dbReference type="AlphaFoldDB" id="A0A8X6H0E3"/>
<evidence type="ECO:0000313" key="1">
    <source>
        <dbReference type="EMBL" id="GFR14926.1"/>
    </source>
</evidence>